<reference evidence="1 2" key="1">
    <citation type="submission" date="2021-06" db="EMBL/GenBank/DDBJ databases">
        <title>Caerostris extrusa draft genome.</title>
        <authorList>
            <person name="Kono N."/>
            <person name="Arakawa K."/>
        </authorList>
    </citation>
    <scope>NUCLEOTIDE SEQUENCE [LARGE SCALE GENOMIC DNA]</scope>
</reference>
<organism evidence="1 2">
    <name type="scientific">Caerostris extrusa</name>
    <name type="common">Bark spider</name>
    <name type="synonym">Caerostris bankana</name>
    <dbReference type="NCBI Taxonomy" id="172846"/>
    <lineage>
        <taxon>Eukaryota</taxon>
        <taxon>Metazoa</taxon>
        <taxon>Ecdysozoa</taxon>
        <taxon>Arthropoda</taxon>
        <taxon>Chelicerata</taxon>
        <taxon>Arachnida</taxon>
        <taxon>Araneae</taxon>
        <taxon>Araneomorphae</taxon>
        <taxon>Entelegynae</taxon>
        <taxon>Araneoidea</taxon>
        <taxon>Araneidae</taxon>
        <taxon>Caerostris</taxon>
    </lineage>
</organism>
<evidence type="ECO:0000313" key="2">
    <source>
        <dbReference type="Proteomes" id="UP001054945"/>
    </source>
</evidence>
<protein>
    <submittedName>
        <fullName evidence="1">Uncharacterized protein</fullName>
    </submittedName>
</protein>
<name>A0AAV4NG37_CAEEX</name>
<gene>
    <name evidence="1" type="primary">AVEN_167223_1</name>
    <name evidence="1" type="ORF">CEXT_358361</name>
</gene>
<dbReference type="Proteomes" id="UP001054945">
    <property type="component" value="Unassembled WGS sequence"/>
</dbReference>
<proteinExistence type="predicted"/>
<accession>A0AAV4NG37</accession>
<comment type="caution">
    <text evidence="1">The sequence shown here is derived from an EMBL/GenBank/DDBJ whole genome shotgun (WGS) entry which is preliminary data.</text>
</comment>
<dbReference type="SUPFAM" id="SSF52047">
    <property type="entry name" value="RNI-like"/>
    <property type="match status" value="1"/>
</dbReference>
<dbReference type="AlphaFoldDB" id="A0AAV4NG37"/>
<keyword evidence="2" id="KW-1185">Reference proteome</keyword>
<sequence length="545" mass="63025">MRDSSLFHSFVCIHFNLTSVPNRNRTEPCACVTPVNFSAVVKFNFLWNYFIFIKNTMAKKSPNSLYELCIEETSHYLVEKRWNGGNTNPFSQINCYIVNDLFQFLVINMNIEKPSPLELLLKSGQLQNLVIDGIDFTEKQWRSVMKILLEEGDGCRNITCIILPKSFQNDEKATLEMLIEKCPLLEILEVWTFFNPLVLQNCKRLKEVRNYFTGRKEYRYFHNESVDTLANLQNLKKFAIFFSRKSSSYYKHIAKLLQNHPKLVSLGNTDSSWAAHHIYTTCKMDTVLRFGLKECFWGFNRGVKKFSPRKRIAYTQQYSEFVKSSVALFPLVEKLSIVVYHRNCLEHLKKLKHLRVLEINFTLCCGLLARTAFTSLLSEIGPQLKILSIVVQSTMPVDVVMKYCSNVVHLCLCCSAIVQGGIETDSKNFIHLKKLIVREVDEESLEYLLRYSLNLRELLLINALCLNDTLLHKILKMKSLSNIDTLGVKECSLSRQGLKELVQKCVNLEKVSFDTLDADMTTVAKELKRDIRSIFLYMARSLLVI</sequence>
<evidence type="ECO:0000313" key="1">
    <source>
        <dbReference type="EMBL" id="GIX83329.1"/>
    </source>
</evidence>
<dbReference type="EMBL" id="BPLR01003324">
    <property type="protein sequence ID" value="GIX83329.1"/>
    <property type="molecule type" value="Genomic_DNA"/>
</dbReference>